<protein>
    <submittedName>
        <fullName evidence="5">Predicted transcriptional regulator</fullName>
    </submittedName>
</protein>
<dbReference type="AlphaFoldDB" id="A0A1T5CCU6"/>
<evidence type="ECO:0000256" key="1">
    <source>
        <dbReference type="ARBA" id="ARBA00011046"/>
    </source>
</evidence>
<dbReference type="GO" id="GO:0045892">
    <property type="term" value="P:negative regulation of DNA-templated transcription"/>
    <property type="evidence" value="ECO:0007669"/>
    <property type="project" value="InterPro"/>
</dbReference>
<dbReference type="GO" id="GO:0003677">
    <property type="term" value="F:DNA binding"/>
    <property type="evidence" value="ECO:0007669"/>
    <property type="project" value="UniProtKB-KW"/>
</dbReference>
<keyword evidence="4" id="KW-0804">Transcription</keyword>
<sequence>MEFYVFLVTLRHEHKQMEKLTIQEEDAMQLIWRNNGGFVKELLERMPGEKVPYTTLASTIKNLQRKGYVKAVKYANAYRYEAIVAEEDYKKMFMSGFVSDYFKNSYKELVSFFAKEEKISADELDDIIRMIKEEKSE</sequence>
<dbReference type="Proteomes" id="UP000190541">
    <property type="component" value="Unassembled WGS sequence"/>
</dbReference>
<organism evidence="5 6">
    <name type="scientific">Parapedobacter luteus</name>
    <dbReference type="NCBI Taxonomy" id="623280"/>
    <lineage>
        <taxon>Bacteria</taxon>
        <taxon>Pseudomonadati</taxon>
        <taxon>Bacteroidota</taxon>
        <taxon>Sphingobacteriia</taxon>
        <taxon>Sphingobacteriales</taxon>
        <taxon>Sphingobacteriaceae</taxon>
        <taxon>Parapedobacter</taxon>
    </lineage>
</organism>
<dbReference type="Pfam" id="PF03965">
    <property type="entry name" value="Penicillinase_R"/>
    <property type="match status" value="1"/>
</dbReference>
<dbReference type="InterPro" id="IPR005650">
    <property type="entry name" value="BlaI_family"/>
</dbReference>
<gene>
    <name evidence="5" type="ORF">SAMN05660226_02080</name>
</gene>
<name>A0A1T5CCU6_9SPHI</name>
<evidence type="ECO:0000313" key="5">
    <source>
        <dbReference type="EMBL" id="SKB57249.1"/>
    </source>
</evidence>
<dbReference type="STRING" id="623280.SAMN05660226_02080"/>
<evidence type="ECO:0000313" key="6">
    <source>
        <dbReference type="Proteomes" id="UP000190541"/>
    </source>
</evidence>
<dbReference type="EMBL" id="FUYS01000004">
    <property type="protein sequence ID" value="SKB57249.1"/>
    <property type="molecule type" value="Genomic_DNA"/>
</dbReference>
<evidence type="ECO:0000256" key="3">
    <source>
        <dbReference type="ARBA" id="ARBA00023125"/>
    </source>
</evidence>
<reference evidence="5 6" key="1">
    <citation type="submission" date="2017-02" db="EMBL/GenBank/DDBJ databases">
        <authorList>
            <person name="Peterson S.W."/>
        </authorList>
    </citation>
    <scope>NUCLEOTIDE SEQUENCE [LARGE SCALE GENOMIC DNA]</scope>
    <source>
        <strain evidence="5 6">DSM 22899</strain>
    </source>
</reference>
<dbReference type="Gene3D" id="1.10.4040.10">
    <property type="entry name" value="Penicillinase repressor domain"/>
    <property type="match status" value="1"/>
</dbReference>
<dbReference type="Gene3D" id="1.10.10.10">
    <property type="entry name" value="Winged helix-like DNA-binding domain superfamily/Winged helix DNA-binding domain"/>
    <property type="match status" value="1"/>
</dbReference>
<evidence type="ECO:0000256" key="4">
    <source>
        <dbReference type="ARBA" id="ARBA00023163"/>
    </source>
</evidence>
<dbReference type="InterPro" id="IPR036388">
    <property type="entry name" value="WH-like_DNA-bd_sf"/>
</dbReference>
<comment type="similarity">
    <text evidence="1">Belongs to the BlaI transcriptional regulatory family.</text>
</comment>
<dbReference type="PIRSF" id="PIRSF019455">
    <property type="entry name" value="CopR_AtkY"/>
    <property type="match status" value="1"/>
</dbReference>
<keyword evidence="6" id="KW-1185">Reference proteome</keyword>
<keyword evidence="3" id="KW-0238">DNA-binding</keyword>
<dbReference type="SUPFAM" id="SSF46785">
    <property type="entry name" value="Winged helix' DNA-binding domain"/>
    <property type="match status" value="1"/>
</dbReference>
<dbReference type="InterPro" id="IPR036390">
    <property type="entry name" value="WH_DNA-bd_sf"/>
</dbReference>
<accession>A0A1T5CCU6</accession>
<keyword evidence="2" id="KW-0805">Transcription regulation</keyword>
<proteinExistence type="inferred from homology"/>
<evidence type="ECO:0000256" key="2">
    <source>
        <dbReference type="ARBA" id="ARBA00023015"/>
    </source>
</evidence>